<dbReference type="OrthoDB" id="9845715at2"/>
<keyword evidence="2" id="KW-1185">Reference proteome</keyword>
<name>A0A5K7YMK4_9BACT</name>
<dbReference type="Proteomes" id="UP000427906">
    <property type="component" value="Chromosome"/>
</dbReference>
<dbReference type="KEGG" id="dalk:DSCA_49120"/>
<sequence length="139" mass="16045">MKISDSIKEYILDDLDFALKKMEEAKDKDELLYFFSAFAGAVHRAFNIEYKSDLVFAHLILKTTHETITARLKSILSGNEKNIPLYEHQFETLIQISKEFRDKISDNKSFDSVLKKMAILTYSATGNGYYLYSKGLIKI</sequence>
<dbReference type="EMBL" id="AP021874">
    <property type="protein sequence ID" value="BBO70982.1"/>
    <property type="molecule type" value="Genomic_DNA"/>
</dbReference>
<proteinExistence type="predicted"/>
<organism evidence="1 2">
    <name type="scientific">Desulfosarcina alkanivorans</name>
    <dbReference type="NCBI Taxonomy" id="571177"/>
    <lineage>
        <taxon>Bacteria</taxon>
        <taxon>Pseudomonadati</taxon>
        <taxon>Thermodesulfobacteriota</taxon>
        <taxon>Desulfobacteria</taxon>
        <taxon>Desulfobacterales</taxon>
        <taxon>Desulfosarcinaceae</taxon>
        <taxon>Desulfosarcina</taxon>
    </lineage>
</organism>
<protein>
    <submittedName>
        <fullName evidence="1">Uncharacterized protein</fullName>
    </submittedName>
</protein>
<evidence type="ECO:0000313" key="2">
    <source>
        <dbReference type="Proteomes" id="UP000427906"/>
    </source>
</evidence>
<gene>
    <name evidence="1" type="ORF">DSCA_49120</name>
</gene>
<reference evidence="1 2" key="1">
    <citation type="submission" date="2019-11" db="EMBL/GenBank/DDBJ databases">
        <title>Comparative genomics of hydrocarbon-degrading Desulfosarcina strains.</title>
        <authorList>
            <person name="Watanabe M."/>
            <person name="Kojima H."/>
            <person name="Fukui M."/>
        </authorList>
    </citation>
    <scope>NUCLEOTIDE SEQUENCE [LARGE SCALE GENOMIC DNA]</scope>
    <source>
        <strain evidence="1 2">PL12</strain>
    </source>
</reference>
<dbReference type="AlphaFoldDB" id="A0A5K7YMK4"/>
<dbReference type="RefSeq" id="WP_155318881.1">
    <property type="nucleotide sequence ID" value="NZ_AP021874.1"/>
</dbReference>
<accession>A0A5K7YMK4</accession>
<evidence type="ECO:0000313" key="1">
    <source>
        <dbReference type="EMBL" id="BBO70982.1"/>
    </source>
</evidence>